<dbReference type="Proteomes" id="UP001601948">
    <property type="component" value="Unassembled WGS sequence"/>
</dbReference>
<keyword evidence="3" id="KW-1185">Reference proteome</keyword>
<dbReference type="PANTHER" id="PTHR43745:SF2">
    <property type="entry name" value="NITROREDUCTASE MJ1384-RELATED"/>
    <property type="match status" value="1"/>
</dbReference>
<comment type="caution">
    <text evidence="2">The sequence shown here is derived from an EMBL/GenBank/DDBJ whole genome shotgun (WGS) entry which is preliminary data.</text>
</comment>
<accession>A0ABW6R623</accession>
<dbReference type="RefSeq" id="WP_387724816.1">
    <property type="nucleotide sequence ID" value="NZ_JBIAPI010000013.1"/>
</dbReference>
<dbReference type="NCBIfam" id="TIGR03605">
    <property type="entry name" value="antibiot_sagB"/>
    <property type="match status" value="1"/>
</dbReference>
<dbReference type="InterPro" id="IPR020051">
    <property type="entry name" value="SagB-type_dehydrogenase"/>
</dbReference>
<gene>
    <name evidence="2" type="ORF">ACFYV7_35765</name>
</gene>
<proteinExistence type="predicted"/>
<dbReference type="InterPro" id="IPR029479">
    <property type="entry name" value="Nitroreductase"/>
</dbReference>
<feature type="domain" description="Nitroreductase" evidence="1">
    <location>
        <begin position="149"/>
        <end position="325"/>
    </location>
</feature>
<dbReference type="CDD" id="cd02142">
    <property type="entry name" value="McbC_SagB-like_oxidoreductase"/>
    <property type="match status" value="1"/>
</dbReference>
<sequence>MSISSSENPTKYVVRSPYITMYLSDSDMIAAAGTSGRRHRLSEAARQVLLAASVPATPDKLAETGGTSLDVVLALIAAELLIDPVRLPDRSWWDPHELVIQRMRSAGRKRPTLQAEEMPSPRKPLRDEVVTLPKTALDADPAFFADVLSRRRSCRRFADQPLDLSTLGVFLRRSLSVQHSAESYGSGVNWRPTPSGGGRHPLEVYLWPVQVTDLAPAIYRYDPFESVLCRHSEVDEWFARMPEQLRQQSDLLEGDPAVVLLVTAVAGRTMWKYENNGLSIIYQDLGALYQTWYLVATALGLGGCVLNGGNELVNARMLGVDPLIECHVGGFLLGTPRDDRYQDPLSELLTTRDQP</sequence>
<dbReference type="Gene3D" id="3.40.109.10">
    <property type="entry name" value="NADH Oxidase"/>
    <property type="match status" value="1"/>
</dbReference>
<reference evidence="2 3" key="1">
    <citation type="submission" date="2024-10" db="EMBL/GenBank/DDBJ databases">
        <title>The Natural Products Discovery Center: Release of the First 8490 Sequenced Strains for Exploring Actinobacteria Biosynthetic Diversity.</title>
        <authorList>
            <person name="Kalkreuter E."/>
            <person name="Kautsar S.A."/>
            <person name="Yang D."/>
            <person name="Bader C.D."/>
            <person name="Teijaro C.N."/>
            <person name="Fluegel L."/>
            <person name="Davis C.M."/>
            <person name="Simpson J.R."/>
            <person name="Lauterbach L."/>
            <person name="Steele A.D."/>
            <person name="Gui C."/>
            <person name="Meng S."/>
            <person name="Li G."/>
            <person name="Viehrig K."/>
            <person name="Ye F."/>
            <person name="Su P."/>
            <person name="Kiefer A.F."/>
            <person name="Nichols A."/>
            <person name="Cepeda A.J."/>
            <person name="Yan W."/>
            <person name="Fan B."/>
            <person name="Jiang Y."/>
            <person name="Adhikari A."/>
            <person name="Zheng C.-J."/>
            <person name="Schuster L."/>
            <person name="Cowan T.M."/>
            <person name="Smanski M.J."/>
            <person name="Chevrette M.G."/>
            <person name="De Carvalho L.P.S."/>
            <person name="Shen B."/>
        </authorList>
    </citation>
    <scope>NUCLEOTIDE SEQUENCE [LARGE SCALE GENOMIC DNA]</scope>
    <source>
        <strain evidence="2 3">NPDC003040</strain>
    </source>
</reference>
<evidence type="ECO:0000259" key="1">
    <source>
        <dbReference type="Pfam" id="PF00881"/>
    </source>
</evidence>
<dbReference type="SUPFAM" id="SSF55469">
    <property type="entry name" value="FMN-dependent nitroreductase-like"/>
    <property type="match status" value="1"/>
</dbReference>
<dbReference type="Pfam" id="PF00881">
    <property type="entry name" value="Nitroreductase"/>
    <property type="match status" value="1"/>
</dbReference>
<dbReference type="InterPro" id="IPR052544">
    <property type="entry name" value="Bacteriocin_Proc_Enz"/>
</dbReference>
<organism evidence="2 3">
    <name type="scientific">Nocardia suismassiliense</name>
    <dbReference type="NCBI Taxonomy" id="2077092"/>
    <lineage>
        <taxon>Bacteria</taxon>
        <taxon>Bacillati</taxon>
        <taxon>Actinomycetota</taxon>
        <taxon>Actinomycetes</taxon>
        <taxon>Mycobacteriales</taxon>
        <taxon>Nocardiaceae</taxon>
        <taxon>Nocardia</taxon>
    </lineage>
</organism>
<dbReference type="EMBL" id="JBIAPI010000013">
    <property type="protein sequence ID" value="MFF3228198.1"/>
    <property type="molecule type" value="Genomic_DNA"/>
</dbReference>
<evidence type="ECO:0000313" key="3">
    <source>
        <dbReference type="Proteomes" id="UP001601948"/>
    </source>
</evidence>
<evidence type="ECO:0000313" key="2">
    <source>
        <dbReference type="EMBL" id="MFF3228198.1"/>
    </source>
</evidence>
<dbReference type="PANTHER" id="PTHR43745">
    <property type="entry name" value="NITROREDUCTASE MJ1384-RELATED"/>
    <property type="match status" value="1"/>
</dbReference>
<dbReference type="InterPro" id="IPR000415">
    <property type="entry name" value="Nitroreductase-like"/>
</dbReference>
<protein>
    <submittedName>
        <fullName evidence="2">SagB family peptide dehydrogenase</fullName>
    </submittedName>
</protein>
<name>A0ABW6R623_9NOCA</name>